<keyword evidence="2" id="KW-1185">Reference proteome</keyword>
<reference evidence="1 2" key="1">
    <citation type="journal article" date="2012" name="J. Bacteriol.">
        <title>Complete genome sequence of phototrophic betaproteobacterium Rubrivivax gelatinosus IL144.</title>
        <authorList>
            <person name="Nagashima S."/>
            <person name="Kamimura A."/>
            <person name="Shimizu T."/>
            <person name="Nakamura-isaki S."/>
            <person name="Aono E."/>
            <person name="Sakamoto K."/>
            <person name="Ichikawa N."/>
            <person name="Nakazawa H."/>
            <person name="Sekine M."/>
            <person name="Yamazaki S."/>
            <person name="Fujita N."/>
            <person name="Shimada K."/>
            <person name="Hanada S."/>
            <person name="Nagashima K.V.P."/>
        </authorList>
    </citation>
    <scope>NUCLEOTIDE SEQUENCE [LARGE SCALE GENOMIC DNA]</scope>
    <source>
        <strain evidence="2">NBRC 100245 / IL144</strain>
    </source>
</reference>
<proteinExistence type="predicted"/>
<dbReference type="EMBL" id="AP012320">
    <property type="protein sequence ID" value="BAL97617.1"/>
    <property type="molecule type" value="Genomic_DNA"/>
</dbReference>
<dbReference type="HOGENOM" id="CLU_3239128_0_0_4"/>
<accession>I0HX80</accession>
<dbReference type="Proteomes" id="UP000007883">
    <property type="component" value="Chromosome"/>
</dbReference>
<name>I0HX80_RUBGI</name>
<sequence length="43" mass="4666">MRPPTGLVDAASGISAFDLFFHAPPSASWVRRSLLARHSVCKL</sequence>
<gene>
    <name evidence="1" type="ordered locus">RGE_42810</name>
</gene>
<dbReference type="KEGG" id="rge:RGE_42810"/>
<dbReference type="STRING" id="983917.RGE_42810"/>
<dbReference type="AlphaFoldDB" id="I0HX80"/>
<protein>
    <submittedName>
        <fullName evidence="1">Uncharacterized protein</fullName>
    </submittedName>
</protein>
<evidence type="ECO:0000313" key="2">
    <source>
        <dbReference type="Proteomes" id="UP000007883"/>
    </source>
</evidence>
<evidence type="ECO:0000313" key="1">
    <source>
        <dbReference type="EMBL" id="BAL97617.1"/>
    </source>
</evidence>
<organism evidence="1 2">
    <name type="scientific">Rubrivivax gelatinosus (strain NBRC 100245 / IL144)</name>
    <dbReference type="NCBI Taxonomy" id="983917"/>
    <lineage>
        <taxon>Bacteria</taxon>
        <taxon>Pseudomonadati</taxon>
        <taxon>Pseudomonadota</taxon>
        <taxon>Betaproteobacteria</taxon>
        <taxon>Burkholderiales</taxon>
        <taxon>Sphaerotilaceae</taxon>
        <taxon>Rubrivivax</taxon>
    </lineage>
</organism>